<dbReference type="Proteomes" id="UP000722485">
    <property type="component" value="Unassembled WGS sequence"/>
</dbReference>
<feature type="region of interest" description="Disordered" evidence="1">
    <location>
        <begin position="1"/>
        <end position="25"/>
    </location>
</feature>
<evidence type="ECO:0000313" key="2">
    <source>
        <dbReference type="EMBL" id="KAF7543393.1"/>
    </source>
</evidence>
<evidence type="ECO:0000256" key="1">
    <source>
        <dbReference type="SAM" id="MobiDB-lite"/>
    </source>
</evidence>
<organism evidence="2 3">
    <name type="scientific">Cylindrodendrum hubeiense</name>
    <dbReference type="NCBI Taxonomy" id="595255"/>
    <lineage>
        <taxon>Eukaryota</taxon>
        <taxon>Fungi</taxon>
        <taxon>Dikarya</taxon>
        <taxon>Ascomycota</taxon>
        <taxon>Pezizomycotina</taxon>
        <taxon>Sordariomycetes</taxon>
        <taxon>Hypocreomycetidae</taxon>
        <taxon>Hypocreales</taxon>
        <taxon>Nectriaceae</taxon>
        <taxon>Cylindrodendrum</taxon>
    </lineage>
</organism>
<gene>
    <name evidence="2" type="ORF">G7Z17_g10777</name>
</gene>
<name>A0A9P5GY85_9HYPO</name>
<comment type="caution">
    <text evidence="2">The sequence shown here is derived from an EMBL/GenBank/DDBJ whole genome shotgun (WGS) entry which is preliminary data.</text>
</comment>
<dbReference type="EMBL" id="JAANBB010000369">
    <property type="protein sequence ID" value="KAF7543393.1"/>
    <property type="molecule type" value="Genomic_DNA"/>
</dbReference>
<evidence type="ECO:0000313" key="3">
    <source>
        <dbReference type="Proteomes" id="UP000722485"/>
    </source>
</evidence>
<proteinExistence type="predicted"/>
<sequence>MQSRAEPKFQIPKRSVRDAGSRITHHTSHITRRCICKSKQDTAAHYYAPRTTHHTLRRTLTSRISANDMAAPGQDDNCILLDAAALPVASREQPPCGLLQAACWALHGVASTAGQWLAASTGR</sequence>
<protein>
    <submittedName>
        <fullName evidence="2">Uncharacterized protein</fullName>
    </submittedName>
</protein>
<reference evidence="2" key="1">
    <citation type="submission" date="2020-03" db="EMBL/GenBank/DDBJ databases">
        <title>Draft Genome Sequence of Cylindrodendrum hubeiense.</title>
        <authorList>
            <person name="Buettner E."/>
            <person name="Kellner H."/>
        </authorList>
    </citation>
    <scope>NUCLEOTIDE SEQUENCE</scope>
    <source>
        <strain evidence="2">IHI 201604</strain>
    </source>
</reference>
<dbReference type="AlphaFoldDB" id="A0A9P5GY85"/>
<keyword evidence="3" id="KW-1185">Reference proteome</keyword>
<accession>A0A9P5GY85</accession>